<keyword evidence="3" id="KW-1185">Reference proteome</keyword>
<evidence type="ECO:0000313" key="3">
    <source>
        <dbReference type="Proteomes" id="UP001470230"/>
    </source>
</evidence>
<comment type="similarity">
    <text evidence="1">Belongs to the VPS26 family.</text>
</comment>
<name>A0ABR2KUX1_9EUKA</name>
<dbReference type="Proteomes" id="UP001470230">
    <property type="component" value="Unassembled WGS sequence"/>
</dbReference>
<accession>A0ABR2KUX1</accession>
<dbReference type="InterPro" id="IPR028934">
    <property type="entry name" value="Vps26-related"/>
</dbReference>
<sequence length="316" mass="36805">MKQTIGHLEFELTFDPWEEDLKTLRIDKEYAVQLNIKSLDSPSYSHRGIDYEFCTEITPCGGKPMKTQQNSLRLTEAGSITSSTPFTLPKISFPEYSQTYHGALFNVRHFIRVWVRKLIGSDFFEQELEVYRIVPYANHFEPFFVSVCIADSLGVDYLISRRKYDINDMIVGQVRFSNVNLQVKILRVQIVAQEMFEINGVSRKFKNILNYWELAYGTPVNNEVIPFRLFLAPVQVSPSCSNPKDGYSVTHYLHFTIVTDSGVKYYKSLQISFYKMSRLPFFFTGEDDAFIQKLESEKRAQESQEIQTQEKDEFDE</sequence>
<dbReference type="PANTHER" id="PTHR12233">
    <property type="entry name" value="VACUOLAR PROTEIN SORTING 26 RELATED"/>
    <property type="match status" value="1"/>
</dbReference>
<evidence type="ECO:0000313" key="2">
    <source>
        <dbReference type="EMBL" id="KAK8894717.1"/>
    </source>
</evidence>
<comment type="caution">
    <text evidence="2">The sequence shown here is derived from an EMBL/GenBank/DDBJ whole genome shotgun (WGS) entry which is preliminary data.</text>
</comment>
<dbReference type="EMBL" id="JAPFFF010000003">
    <property type="protein sequence ID" value="KAK8894717.1"/>
    <property type="molecule type" value="Genomic_DNA"/>
</dbReference>
<organism evidence="2 3">
    <name type="scientific">Tritrichomonas musculus</name>
    <dbReference type="NCBI Taxonomy" id="1915356"/>
    <lineage>
        <taxon>Eukaryota</taxon>
        <taxon>Metamonada</taxon>
        <taxon>Parabasalia</taxon>
        <taxon>Tritrichomonadida</taxon>
        <taxon>Tritrichomonadidae</taxon>
        <taxon>Tritrichomonas</taxon>
    </lineage>
</organism>
<evidence type="ECO:0008006" key="4">
    <source>
        <dbReference type="Google" id="ProtNLM"/>
    </source>
</evidence>
<dbReference type="Gene3D" id="2.60.40.640">
    <property type="match status" value="2"/>
</dbReference>
<reference evidence="2 3" key="1">
    <citation type="submission" date="2024-04" db="EMBL/GenBank/DDBJ databases">
        <title>Tritrichomonas musculus Genome.</title>
        <authorList>
            <person name="Alves-Ferreira E."/>
            <person name="Grigg M."/>
            <person name="Lorenzi H."/>
            <person name="Galac M."/>
        </authorList>
    </citation>
    <scope>NUCLEOTIDE SEQUENCE [LARGE SCALE GENOMIC DNA]</scope>
    <source>
        <strain evidence="2 3">EAF2021</strain>
    </source>
</reference>
<protein>
    <recommendedName>
        <fullName evidence="4">Vacuolar protein sorting-associated protein 26</fullName>
    </recommendedName>
</protein>
<dbReference type="InterPro" id="IPR014752">
    <property type="entry name" value="Arrestin-like_C"/>
</dbReference>
<gene>
    <name evidence="2" type="ORF">M9Y10_023154</name>
</gene>
<evidence type="ECO:0000256" key="1">
    <source>
        <dbReference type="ARBA" id="ARBA00009100"/>
    </source>
</evidence>
<proteinExistence type="inferred from homology"/>
<dbReference type="Pfam" id="PF03643">
    <property type="entry name" value="Vps26"/>
    <property type="match status" value="1"/>
</dbReference>